<name>A0A1M6JTL1_9RHOB</name>
<gene>
    <name evidence="2" type="ORF">SAMN04488012_11098</name>
</gene>
<dbReference type="Proteomes" id="UP000184040">
    <property type="component" value="Unassembled WGS sequence"/>
</dbReference>
<accession>A0A1M6JTL1</accession>
<keyword evidence="3" id="KW-1185">Reference proteome</keyword>
<reference evidence="2 3" key="1">
    <citation type="submission" date="2016-11" db="EMBL/GenBank/DDBJ databases">
        <authorList>
            <person name="Jaros S."/>
            <person name="Januszkiewicz K."/>
            <person name="Wedrychowicz H."/>
        </authorList>
    </citation>
    <scope>NUCLEOTIDE SEQUENCE [LARGE SCALE GENOMIC DNA]</scope>
    <source>
        <strain evidence="2 3">DSM 26892</strain>
    </source>
</reference>
<evidence type="ECO:0000313" key="3">
    <source>
        <dbReference type="Proteomes" id="UP000184040"/>
    </source>
</evidence>
<dbReference type="AlphaFoldDB" id="A0A1M6JTL1"/>
<evidence type="ECO:0000259" key="1">
    <source>
        <dbReference type="Pfam" id="PF09994"/>
    </source>
</evidence>
<dbReference type="EMBL" id="FQZA01000010">
    <property type="protein sequence ID" value="SHJ49996.1"/>
    <property type="molecule type" value="Genomic_DNA"/>
</dbReference>
<dbReference type="InterPro" id="IPR018712">
    <property type="entry name" value="Tle1-like_cat"/>
</dbReference>
<evidence type="ECO:0000313" key="2">
    <source>
        <dbReference type="EMBL" id="SHJ49996.1"/>
    </source>
</evidence>
<dbReference type="PANTHER" id="PTHR33840">
    <property type="match status" value="1"/>
</dbReference>
<feature type="domain" description="T6SS Phospholipase effector Tle1-like catalytic" evidence="1">
    <location>
        <begin position="2"/>
        <end position="293"/>
    </location>
</feature>
<dbReference type="RefSeq" id="WP_073129335.1">
    <property type="nucleotide sequence ID" value="NZ_FQZA01000010.1"/>
</dbReference>
<sequence>MKRIVILCDGTWNRSDSITPTNVVRFSQAMRLMDEAGTVQVPIYVQGVGTGRGPTPWLRKMDPLLGGAFGLGLMSNIVEAYRHLVFLYEPGDEIFILGFSRGAYTARSLTGFIRSTGIIDRDALPEIPRAVARYRTMDDDTTHPATEESHAFRAGISRRVVTSEAEHAWRLSQGMPDAPILRIRYLGVWDSVGALGVPASVPLLGRWTASKYRFHDANLSSMVQSARHAVALDERRRAFAPTRWDNLAELNAEAESGAGTPYLEQFFAGDHGSVGGGGDIIDLSSIGLGWIIEGAREAGLAFDAQALARIEASQNPMGPLRNTTKPPTGALNAVMRLRPLDREGPSTLDEVHGSVHERWIADAKTEGFRPYRPASLQRVHTHLVAMHGDLVRDGDGTRIT</sequence>
<dbReference type="PANTHER" id="PTHR33840:SF1">
    <property type="entry name" value="TLE1 PHOSPHOLIPASE DOMAIN-CONTAINING PROTEIN"/>
    <property type="match status" value="1"/>
</dbReference>
<protein>
    <submittedName>
        <fullName evidence="2">Uncharacterized protein, PA2063/DUF2235 family</fullName>
    </submittedName>
</protein>
<proteinExistence type="predicted"/>
<dbReference type="Pfam" id="PF09994">
    <property type="entry name" value="T6SS_Tle1-like_cat"/>
    <property type="match status" value="1"/>
</dbReference>
<organism evidence="2 3">
    <name type="scientific">Palleronia salina</name>
    <dbReference type="NCBI Taxonomy" id="313368"/>
    <lineage>
        <taxon>Bacteria</taxon>
        <taxon>Pseudomonadati</taxon>
        <taxon>Pseudomonadota</taxon>
        <taxon>Alphaproteobacteria</taxon>
        <taxon>Rhodobacterales</taxon>
        <taxon>Roseobacteraceae</taxon>
        <taxon>Palleronia</taxon>
    </lineage>
</organism>